<dbReference type="Proteomes" id="UP001056648">
    <property type="component" value="Chromosome 1"/>
</dbReference>
<evidence type="ECO:0000259" key="2">
    <source>
        <dbReference type="Pfam" id="PF11997"/>
    </source>
</evidence>
<dbReference type="Pfam" id="PF13692">
    <property type="entry name" value="Glyco_trans_1_4"/>
    <property type="match status" value="1"/>
</dbReference>
<dbReference type="Gene3D" id="3.40.50.2000">
    <property type="entry name" value="Glycogen Phosphorylase B"/>
    <property type="match status" value="2"/>
</dbReference>
<accession>A0ABY4VMV2</accession>
<evidence type="ECO:0000313" key="4">
    <source>
        <dbReference type="Proteomes" id="UP001056648"/>
    </source>
</evidence>
<dbReference type="PANTHER" id="PTHR12526">
    <property type="entry name" value="GLYCOSYLTRANSFERASE"/>
    <property type="match status" value="1"/>
</dbReference>
<dbReference type="Pfam" id="PF11997">
    <property type="entry name" value="DUF3492"/>
    <property type="match status" value="1"/>
</dbReference>
<protein>
    <submittedName>
        <fullName evidence="3">GT4 family glycosyltransferase PelF</fullName>
    </submittedName>
</protein>
<feature type="domain" description="DUF3492" evidence="2">
    <location>
        <begin position="23"/>
        <end position="295"/>
    </location>
</feature>
<dbReference type="PANTHER" id="PTHR12526:SF608">
    <property type="entry name" value="PELF"/>
    <property type="match status" value="1"/>
</dbReference>
<reference evidence="3" key="1">
    <citation type="submission" date="2022-06" db="EMBL/GenBank/DDBJ databases">
        <title>Complete genome sequence and characterization of Cupriavidus gilardii QJ1 isolated from contaminating cells.</title>
        <authorList>
            <person name="Qi J."/>
        </authorList>
    </citation>
    <scope>NUCLEOTIDE SEQUENCE</scope>
    <source>
        <strain evidence="3">QJ1</strain>
    </source>
</reference>
<organism evidence="3 4">
    <name type="scientific">Cupriavidus gilardii</name>
    <dbReference type="NCBI Taxonomy" id="82541"/>
    <lineage>
        <taxon>Bacteria</taxon>
        <taxon>Pseudomonadati</taxon>
        <taxon>Pseudomonadota</taxon>
        <taxon>Betaproteobacteria</taxon>
        <taxon>Burkholderiales</taxon>
        <taxon>Burkholderiaceae</taxon>
        <taxon>Cupriavidus</taxon>
    </lineage>
</organism>
<dbReference type="EMBL" id="CP098735">
    <property type="protein sequence ID" value="USE78502.1"/>
    <property type="molecule type" value="Genomic_DNA"/>
</dbReference>
<name>A0ABY4VMV2_9BURK</name>
<proteinExistence type="predicted"/>
<dbReference type="RefSeq" id="WP_252252426.1">
    <property type="nucleotide sequence ID" value="NZ_CP098735.1"/>
</dbReference>
<keyword evidence="4" id="KW-1185">Reference proteome</keyword>
<gene>
    <name evidence="3" type="primary">pelF</name>
    <name evidence="3" type="ORF">NDR89_02745</name>
</gene>
<dbReference type="SUPFAM" id="SSF53756">
    <property type="entry name" value="UDP-Glycosyltransferase/glycogen phosphorylase"/>
    <property type="match status" value="1"/>
</dbReference>
<dbReference type="InterPro" id="IPR047691">
    <property type="entry name" value="PelF-like"/>
</dbReference>
<feature type="region of interest" description="Disordered" evidence="1">
    <location>
        <begin position="519"/>
        <end position="548"/>
    </location>
</feature>
<dbReference type="NCBIfam" id="NF038011">
    <property type="entry name" value="PelF"/>
    <property type="match status" value="2"/>
</dbReference>
<sequence length="548" mass="58998">MPNAALPASISAPRDASRPAAVDVALLLEGGHPFARTGAPGWAERMIRAFPQTTFAIVLLADRPAGSGEMVDALPDNVRHLQMHLLHDEDPADAMPRHRADEQAFAEAARWHDLLRQRGYGGNRGGAGHGHAGGHAQAGAAMRALIEELGDDGRLSEHAFLHSRAAWDTIVEQYRRYCTDVPFSDYIWTVRAIHRPLWRLARIAATLMPARVYHAASTGYAGLLGAMLRYRHDRPLLVSQHAARTREHGIDPGYCRDLSLRFFASLGRVCYDAADEIVALYEGNRRRQVQDGAPASRTRTIPDGIDLPALAPLRARRPPQVPQVLCLAGGLVPRKDVKTFIRAMLTVVRHCPDAQGWIAGPEDEDADYARECRALVQSLGLAGNVHFFGARPVGELLPQVGVLVLSSISEALPLPVLEAFAAGVPCVVTDVGACRELIDGVGDEDMALGVAGAVVRIGDAAALAREAVALLGDGQRWRAAQRAAIVRAERYYTQHATLASYRQLYQHLAAKPHADAGARGGVGRPVLPATPPAAERQPAGRCPFAGAP</sequence>
<dbReference type="InterPro" id="IPR022622">
    <property type="entry name" value="DUF3492"/>
</dbReference>
<evidence type="ECO:0000313" key="3">
    <source>
        <dbReference type="EMBL" id="USE78502.1"/>
    </source>
</evidence>
<evidence type="ECO:0000256" key="1">
    <source>
        <dbReference type="SAM" id="MobiDB-lite"/>
    </source>
</evidence>